<accession>A0AAE0EX82</accession>
<proteinExistence type="predicted"/>
<evidence type="ECO:0000256" key="1">
    <source>
        <dbReference type="SAM" id="MobiDB-lite"/>
    </source>
</evidence>
<keyword evidence="3" id="KW-1185">Reference proteome</keyword>
<evidence type="ECO:0000313" key="2">
    <source>
        <dbReference type="EMBL" id="KAK3242350.1"/>
    </source>
</evidence>
<evidence type="ECO:0000313" key="3">
    <source>
        <dbReference type="Proteomes" id="UP001190700"/>
    </source>
</evidence>
<gene>
    <name evidence="2" type="ORF">CYMTET_47969</name>
</gene>
<feature type="compositionally biased region" description="Low complexity" evidence="1">
    <location>
        <begin position="665"/>
        <end position="676"/>
    </location>
</feature>
<feature type="compositionally biased region" description="Pro residues" evidence="1">
    <location>
        <begin position="642"/>
        <end position="651"/>
    </location>
</feature>
<name>A0AAE0EX82_9CHLO</name>
<sequence>MSGPPKLSVYDSHGTYDAQLAVQLVSGIELTSPAPDAFLEHFISFIVDFPQILQQETDFEPLSEIQRNHIVQVFRGFQEPASSEYLRHHAPILGDLFLETLTYYMGPIYATLRGSGCLGTRDNALCGRETCIPTYSKKSTSFTYGTCGLLSCAQNRLVFQLRDNNLKRTRRNFDLTFAWLGDAIVENETHGSLSGTPAAQLDPSRVALLALREDLVSTATRERAAGTPSVPSPPSDTVDTPEGSIPEGNYGLSPVHIDDNIRTAVGALAPPLAPRAPQLAEPTISDAGLASLVHHPLANLHVEAQPQPRGPAPVPTYIPPHLRPSVEPLAIPIRTRDAPTATAPHINPQPVTAPQPMADIQGRVPSADTAGDLLSRYVADESRRQEQQRQAAAGISIDLLLSAVAPKDGIEGLVSGAVDGLVTTDLDSPSALHREMRENYSGNGTTKVDKLLMRRSMQVDTLGDSAELQHTPLRVTQESLTMSGSKLLVKDRLQFPRRDRFLTYCRKRIAEWNTIQHSGLGVFSTTHESCVFHIRTALLIQARYGFMIELVEHAGLEWSWCTWESLFVYLTAKYVSAWELQPYTRAVRLDRDLLGFQHEGHGDLRDVFRQYVVDTISPTQVLESLHRVGLRAPGPQALVPPVLHPGAPPPDASAAPVVAAPPPSGGRSSTSSGAPRCPLCLGPHQYRVDHYDHPDGAPITQTCNKEKIVDGVKKRCILKHAFSGPLRTPCQHTEPVA</sequence>
<dbReference type="AlphaFoldDB" id="A0AAE0EX82"/>
<dbReference type="Proteomes" id="UP001190700">
    <property type="component" value="Unassembled WGS sequence"/>
</dbReference>
<dbReference type="EMBL" id="LGRX02033188">
    <property type="protein sequence ID" value="KAK3242350.1"/>
    <property type="molecule type" value="Genomic_DNA"/>
</dbReference>
<feature type="region of interest" description="Disordered" evidence="1">
    <location>
        <begin position="642"/>
        <end position="676"/>
    </location>
</feature>
<reference evidence="2 3" key="1">
    <citation type="journal article" date="2015" name="Genome Biol. Evol.">
        <title>Comparative Genomics of a Bacterivorous Green Alga Reveals Evolutionary Causalities and Consequences of Phago-Mixotrophic Mode of Nutrition.</title>
        <authorList>
            <person name="Burns J.A."/>
            <person name="Paasch A."/>
            <person name="Narechania A."/>
            <person name="Kim E."/>
        </authorList>
    </citation>
    <scope>NUCLEOTIDE SEQUENCE [LARGE SCALE GENOMIC DNA]</scope>
    <source>
        <strain evidence="2 3">PLY_AMNH</strain>
    </source>
</reference>
<comment type="caution">
    <text evidence="2">The sequence shown here is derived from an EMBL/GenBank/DDBJ whole genome shotgun (WGS) entry which is preliminary data.</text>
</comment>
<protein>
    <submittedName>
        <fullName evidence="2">Uncharacterized protein</fullName>
    </submittedName>
</protein>
<feature type="region of interest" description="Disordered" evidence="1">
    <location>
        <begin position="219"/>
        <end position="248"/>
    </location>
</feature>
<organism evidence="2 3">
    <name type="scientific">Cymbomonas tetramitiformis</name>
    <dbReference type="NCBI Taxonomy" id="36881"/>
    <lineage>
        <taxon>Eukaryota</taxon>
        <taxon>Viridiplantae</taxon>
        <taxon>Chlorophyta</taxon>
        <taxon>Pyramimonadophyceae</taxon>
        <taxon>Pyramimonadales</taxon>
        <taxon>Pyramimonadaceae</taxon>
        <taxon>Cymbomonas</taxon>
    </lineage>
</organism>